<reference evidence="7" key="2">
    <citation type="journal article" date="2007" name="Planta">
        <title>Gene expression pattern at desiccation in the anther of Lilium longiflorum.</title>
        <authorList>
            <person name="Hsu Y.F."/>
            <person name="Wang C.S."/>
            <person name="Raja R."/>
        </authorList>
    </citation>
    <scope>NUCLEOTIDE SEQUENCE</scope>
    <source>
        <tissue evidence="7">Mature anthers</tissue>
    </source>
</reference>
<evidence type="ECO:0000256" key="4">
    <source>
        <dbReference type="ARBA" id="ARBA00023136"/>
    </source>
</evidence>
<evidence type="ECO:0000256" key="5">
    <source>
        <dbReference type="SAM" id="Phobius"/>
    </source>
</evidence>
<feature type="non-terminal residue" evidence="7">
    <location>
        <position position="1"/>
    </location>
</feature>
<keyword evidence="2 5" id="KW-0812">Transmembrane</keyword>
<dbReference type="PANTHER" id="PTHR21576:SF84">
    <property type="entry name" value="FAMILY PROTEIN, PUTATIVE, EXPRESSED-RELATED"/>
    <property type="match status" value="1"/>
</dbReference>
<feature type="transmembrane region" description="Helical" evidence="5">
    <location>
        <begin position="33"/>
        <end position="53"/>
    </location>
</feature>
<evidence type="ECO:0000256" key="3">
    <source>
        <dbReference type="ARBA" id="ARBA00022989"/>
    </source>
</evidence>
<keyword evidence="3 5" id="KW-1133">Transmembrane helix</keyword>
<feature type="domain" description="Nodulin-like" evidence="6">
    <location>
        <begin position="1"/>
        <end position="144"/>
    </location>
</feature>
<evidence type="ECO:0000256" key="1">
    <source>
        <dbReference type="ARBA" id="ARBA00004141"/>
    </source>
</evidence>
<dbReference type="InterPro" id="IPR010658">
    <property type="entry name" value="Nodulin-like"/>
</dbReference>
<name>A6MH11_LILLO</name>
<reference evidence="7" key="1">
    <citation type="submission" date="2006-09" db="EMBL/GenBank/DDBJ databases">
        <authorList>
            <person name="Hsu Y.-F."/>
            <person name="Wang C.-S."/>
        </authorList>
    </citation>
    <scope>NUCLEOTIDE SEQUENCE</scope>
    <source>
        <tissue evidence="7">Mature anthers</tissue>
    </source>
</reference>
<dbReference type="EMBL" id="EF026042">
    <property type="protein sequence ID" value="ABM68575.1"/>
    <property type="molecule type" value="mRNA"/>
</dbReference>
<dbReference type="GO" id="GO:0016020">
    <property type="term" value="C:membrane"/>
    <property type="evidence" value="ECO:0007669"/>
    <property type="project" value="UniProtKB-SubCell"/>
</dbReference>
<feature type="non-terminal residue" evidence="7">
    <location>
        <position position="189"/>
    </location>
</feature>
<keyword evidence="4 5" id="KW-0472">Membrane</keyword>
<protein>
    <submittedName>
        <fullName evidence="7">Nodulin-like protein</fullName>
    </submittedName>
</protein>
<organism evidence="7">
    <name type="scientific">Lilium longiflorum</name>
    <name type="common">Trumpet lily</name>
    <dbReference type="NCBI Taxonomy" id="4690"/>
    <lineage>
        <taxon>Eukaryota</taxon>
        <taxon>Viridiplantae</taxon>
        <taxon>Streptophyta</taxon>
        <taxon>Embryophyta</taxon>
        <taxon>Tracheophyta</taxon>
        <taxon>Spermatophyta</taxon>
        <taxon>Magnoliopsida</taxon>
        <taxon>Liliopsida</taxon>
        <taxon>Liliales</taxon>
        <taxon>Liliaceae</taxon>
        <taxon>Lilium</taxon>
    </lineage>
</organism>
<dbReference type="AlphaFoldDB" id="A6MH11"/>
<proteinExistence type="evidence at transcript level"/>
<evidence type="ECO:0000313" key="7">
    <source>
        <dbReference type="EMBL" id="ABM68575.1"/>
    </source>
</evidence>
<feature type="transmembrane region" description="Helical" evidence="5">
    <location>
        <begin position="59"/>
        <end position="79"/>
    </location>
</feature>
<accession>A6MH11</accession>
<sequence>IFIGANSQGFANTGALVPCVVNFPESRGIVLGLLKGFVGVSGAIFTQLYHAVYGEDSKSLVLLVAWLPAAISLASIHSIRFMKVVRQPNEFKVFCSFLYISVAIAFYLMVIIIIQKTTNLFTRKAYIASAIIILIFLLLPLVIVSRESYHLWIRQRQNLTNSPISITVDNKLDTIVTHPKPIPATTVKW</sequence>
<evidence type="ECO:0000259" key="6">
    <source>
        <dbReference type="Pfam" id="PF06813"/>
    </source>
</evidence>
<dbReference type="Pfam" id="PF06813">
    <property type="entry name" value="Nodulin-like"/>
    <property type="match status" value="1"/>
</dbReference>
<dbReference type="PANTHER" id="PTHR21576">
    <property type="entry name" value="UNCHARACTERIZED NODULIN-LIKE PROTEIN"/>
    <property type="match status" value="1"/>
</dbReference>
<feature type="transmembrane region" description="Helical" evidence="5">
    <location>
        <begin position="126"/>
        <end position="144"/>
    </location>
</feature>
<feature type="transmembrane region" description="Helical" evidence="5">
    <location>
        <begin position="91"/>
        <end position="114"/>
    </location>
</feature>
<comment type="subcellular location">
    <subcellularLocation>
        <location evidence="1">Membrane</location>
        <topology evidence="1">Multi-pass membrane protein</topology>
    </subcellularLocation>
</comment>
<evidence type="ECO:0000256" key="2">
    <source>
        <dbReference type="ARBA" id="ARBA00022692"/>
    </source>
</evidence>